<keyword evidence="3" id="KW-1185">Reference proteome</keyword>
<dbReference type="AlphaFoldDB" id="A0A6A3CB93"/>
<reference evidence="2" key="1">
    <citation type="submission" date="2019-09" db="EMBL/GenBank/DDBJ databases">
        <title>Draft genome information of white flower Hibiscus syriacus.</title>
        <authorList>
            <person name="Kim Y.-M."/>
        </authorList>
    </citation>
    <scope>NUCLEOTIDE SEQUENCE [LARGE SCALE GENOMIC DNA]</scope>
    <source>
        <strain evidence="2">YM2019G1</strain>
    </source>
</reference>
<dbReference type="EMBL" id="VEPZ02000353">
    <property type="protein sequence ID" value="KAE8726545.1"/>
    <property type="molecule type" value="Genomic_DNA"/>
</dbReference>
<name>A0A6A3CB93_HIBSY</name>
<feature type="compositionally biased region" description="Basic and acidic residues" evidence="1">
    <location>
        <begin position="91"/>
        <end position="104"/>
    </location>
</feature>
<comment type="caution">
    <text evidence="2">The sequence shown here is derived from an EMBL/GenBank/DDBJ whole genome shotgun (WGS) entry which is preliminary data.</text>
</comment>
<dbReference type="Proteomes" id="UP000436088">
    <property type="component" value="Unassembled WGS sequence"/>
</dbReference>
<evidence type="ECO:0000313" key="2">
    <source>
        <dbReference type="EMBL" id="KAE8726545.1"/>
    </source>
</evidence>
<feature type="region of interest" description="Disordered" evidence="1">
    <location>
        <begin position="33"/>
        <end position="52"/>
    </location>
</feature>
<feature type="region of interest" description="Disordered" evidence="1">
    <location>
        <begin position="85"/>
        <end position="113"/>
    </location>
</feature>
<evidence type="ECO:0000313" key="3">
    <source>
        <dbReference type="Proteomes" id="UP000436088"/>
    </source>
</evidence>
<gene>
    <name evidence="2" type="ORF">F3Y22_tig00006623pilonHSYRG00014</name>
</gene>
<organism evidence="2 3">
    <name type="scientific">Hibiscus syriacus</name>
    <name type="common">Rose of Sharon</name>
    <dbReference type="NCBI Taxonomy" id="106335"/>
    <lineage>
        <taxon>Eukaryota</taxon>
        <taxon>Viridiplantae</taxon>
        <taxon>Streptophyta</taxon>
        <taxon>Embryophyta</taxon>
        <taxon>Tracheophyta</taxon>
        <taxon>Spermatophyta</taxon>
        <taxon>Magnoliopsida</taxon>
        <taxon>eudicotyledons</taxon>
        <taxon>Gunneridae</taxon>
        <taxon>Pentapetalae</taxon>
        <taxon>rosids</taxon>
        <taxon>malvids</taxon>
        <taxon>Malvales</taxon>
        <taxon>Malvaceae</taxon>
        <taxon>Malvoideae</taxon>
        <taxon>Hibiscus</taxon>
    </lineage>
</organism>
<protein>
    <submittedName>
        <fullName evidence="2">rRNA-processing protein EBP2-like protein</fullName>
    </submittedName>
</protein>
<feature type="region of interest" description="Disordered" evidence="1">
    <location>
        <begin position="1"/>
        <end position="28"/>
    </location>
</feature>
<sequence length="113" mass="12106">MGDKEGPMPGVTVKGDEGSGGYNVAHLSENTTPYMGPIVAPLPTSEMKKKRGRSRKYAADGSLAVTLSSMPISSSVPLAREFTPWKHGRGRPVESVKKSHKFELESSAGTLEF</sequence>
<proteinExistence type="predicted"/>
<evidence type="ECO:0000256" key="1">
    <source>
        <dbReference type="SAM" id="MobiDB-lite"/>
    </source>
</evidence>
<accession>A0A6A3CB93</accession>